<proteinExistence type="predicted"/>
<name>A0A8D8CEY8_CULPI</name>
<accession>A0A8D8CEY8</accession>
<evidence type="ECO:0000313" key="1">
    <source>
        <dbReference type="EMBL" id="CAG6489231.1"/>
    </source>
</evidence>
<dbReference type="AlphaFoldDB" id="A0A8D8CEY8"/>
<organism evidence="1">
    <name type="scientific">Culex pipiens</name>
    <name type="common">House mosquito</name>
    <dbReference type="NCBI Taxonomy" id="7175"/>
    <lineage>
        <taxon>Eukaryota</taxon>
        <taxon>Metazoa</taxon>
        <taxon>Ecdysozoa</taxon>
        <taxon>Arthropoda</taxon>
        <taxon>Hexapoda</taxon>
        <taxon>Insecta</taxon>
        <taxon>Pterygota</taxon>
        <taxon>Neoptera</taxon>
        <taxon>Endopterygota</taxon>
        <taxon>Diptera</taxon>
        <taxon>Nematocera</taxon>
        <taxon>Culicoidea</taxon>
        <taxon>Culicidae</taxon>
        <taxon>Culicinae</taxon>
        <taxon>Culicini</taxon>
        <taxon>Culex</taxon>
        <taxon>Culex</taxon>
    </lineage>
</organism>
<sequence>MRSMSSTFSTVVNFSVRDFMHRIKRAEFLVDSESVLEKFTDKGLTKQRDMYVPKTMPSDIEISQVINVARKEAISDLASVGIKCAPTSSCSILPSELFAAPQFSTESTETGDDADDDDIVEIKELFPNFHQDLDLKDCTNEFSKSTSKLGFVHVRKLDGSVIVVKVSTLVWIFRKQPTRLSSDRLKRFIRTQDSQCQVPSEVDDAAIPGIFNTLSIGDWCVFNLKTGEMRVAQVLCFQRKTSNGRYKPFRLDTAPVQNDKVEDVIVVHGSFYKFGSDSNLKRVNFKQPLHIHRYSGHINPPNKIGDHLTLDESSGRFINELSKV</sequence>
<protein>
    <submittedName>
        <fullName evidence="1">(northern house mosquito) hypothetical protein</fullName>
    </submittedName>
</protein>
<dbReference type="EMBL" id="HBUE01111940">
    <property type="protein sequence ID" value="CAG6489231.1"/>
    <property type="molecule type" value="Transcribed_RNA"/>
</dbReference>
<reference evidence="1" key="1">
    <citation type="submission" date="2021-05" db="EMBL/GenBank/DDBJ databases">
        <authorList>
            <person name="Alioto T."/>
            <person name="Alioto T."/>
            <person name="Gomez Garrido J."/>
        </authorList>
    </citation>
    <scope>NUCLEOTIDE SEQUENCE</scope>
</reference>